<evidence type="ECO:0000256" key="7">
    <source>
        <dbReference type="RuleBase" id="RU363032"/>
    </source>
</evidence>
<dbReference type="InterPro" id="IPR050366">
    <property type="entry name" value="BP-dependent_transpt_permease"/>
</dbReference>
<keyword evidence="5 7" id="KW-1133">Transmembrane helix</keyword>
<dbReference type="PANTHER" id="PTHR43386:SF23">
    <property type="entry name" value="ABC TRANSPORTER"/>
    <property type="match status" value="1"/>
</dbReference>
<dbReference type="PROSITE" id="PS50928">
    <property type="entry name" value="ABC_TM1"/>
    <property type="match status" value="1"/>
</dbReference>
<comment type="subcellular location">
    <subcellularLocation>
        <location evidence="1 7">Cell membrane</location>
        <topology evidence="1 7">Multi-pass membrane protein</topology>
    </subcellularLocation>
</comment>
<dbReference type="Gene3D" id="1.10.3720.10">
    <property type="entry name" value="MetI-like"/>
    <property type="match status" value="1"/>
</dbReference>
<dbReference type="Proteomes" id="UP000007519">
    <property type="component" value="Chromosome"/>
</dbReference>
<reference evidence="9 10" key="1">
    <citation type="journal article" date="2012" name="Stand. Genomic Sci.">
        <title>Complete genome sequencing and analysis of Saprospira grandis str. Lewin, a predatory marine bacterium.</title>
        <authorList>
            <person name="Saw J.H."/>
            <person name="Yuryev A."/>
            <person name="Kanbe M."/>
            <person name="Hou S."/>
            <person name="Young A.G."/>
            <person name="Aizawa S."/>
            <person name="Alam M."/>
        </authorList>
    </citation>
    <scope>NUCLEOTIDE SEQUENCE [LARGE SCALE GENOMIC DNA]</scope>
    <source>
        <strain evidence="9 10">Lewin</strain>
    </source>
</reference>
<dbReference type="eggNOG" id="COG1173">
    <property type="taxonomic scope" value="Bacteria"/>
</dbReference>
<name>H6L3R9_SAPGL</name>
<keyword evidence="10" id="KW-1185">Reference proteome</keyword>
<dbReference type="KEGG" id="sgn:SGRA_0009"/>
<feature type="transmembrane region" description="Helical" evidence="7">
    <location>
        <begin position="206"/>
        <end position="229"/>
    </location>
</feature>
<feature type="transmembrane region" description="Helical" evidence="7">
    <location>
        <begin position="310"/>
        <end position="328"/>
    </location>
</feature>
<accession>H6L3R9</accession>
<keyword evidence="2 7" id="KW-0813">Transport</keyword>
<protein>
    <submittedName>
        <fullName evidence="9">Binding-protein-dependent transport systems inner membrane component</fullName>
    </submittedName>
</protein>
<dbReference type="CDD" id="cd06261">
    <property type="entry name" value="TM_PBP2"/>
    <property type="match status" value="1"/>
</dbReference>
<evidence type="ECO:0000313" key="9">
    <source>
        <dbReference type="EMBL" id="AFC22754.1"/>
    </source>
</evidence>
<evidence type="ECO:0000256" key="3">
    <source>
        <dbReference type="ARBA" id="ARBA00022475"/>
    </source>
</evidence>
<feature type="transmembrane region" description="Helical" evidence="7">
    <location>
        <begin position="171"/>
        <end position="194"/>
    </location>
</feature>
<dbReference type="HOGENOM" id="CLU_028518_1_1_10"/>
<evidence type="ECO:0000256" key="4">
    <source>
        <dbReference type="ARBA" id="ARBA00022692"/>
    </source>
</evidence>
<dbReference type="STRING" id="984262.SGRA_0009"/>
<comment type="similarity">
    <text evidence="7">Belongs to the binding-protein-dependent transport system permease family.</text>
</comment>
<dbReference type="GO" id="GO:0005886">
    <property type="term" value="C:plasma membrane"/>
    <property type="evidence" value="ECO:0007669"/>
    <property type="project" value="UniProtKB-SubCell"/>
</dbReference>
<feature type="transmembrane region" description="Helical" evidence="7">
    <location>
        <begin position="241"/>
        <end position="263"/>
    </location>
</feature>
<proteinExistence type="inferred from homology"/>
<dbReference type="GO" id="GO:0055085">
    <property type="term" value="P:transmembrane transport"/>
    <property type="evidence" value="ECO:0007669"/>
    <property type="project" value="InterPro"/>
</dbReference>
<dbReference type="AlphaFoldDB" id="H6L3R9"/>
<dbReference type="PANTHER" id="PTHR43386">
    <property type="entry name" value="OLIGOPEPTIDE TRANSPORT SYSTEM PERMEASE PROTEIN APPC"/>
    <property type="match status" value="1"/>
</dbReference>
<feature type="transmembrane region" description="Helical" evidence="7">
    <location>
        <begin position="284"/>
        <end position="304"/>
    </location>
</feature>
<dbReference type="RefSeq" id="WP_014373006.1">
    <property type="nucleotide sequence ID" value="NC_016940.1"/>
</dbReference>
<sequence length="447" mass="50403">MLNIIRKRNPFAQKLPSPQAVERTYWRKFYGQAGRRWTLRFFLLFCFLALFSDFLANQKPIYCELEELETGERHQFSPILYDYAVGLGFSNWEIKWKRLNWYAPDEKQWQYHGVIFPPISYSAEQVDLRNPLVGPRDEQALIGYMQPHYLGTDPLGRDLAAGLLHGCRTALLVGLVAMSIAALIGILLGALAGYYGDDRLYWKRAYFLAFFFGLFAFCFLAFVWGAYPLGELLRSGNFLKAGFYLTLLGILLAAISTLLGWGLGQLPFLSVKKRLPLDLAVMRFIELINSIPVLLLILAILPLIKDSSIYTVMVLIGLLSWTGIAKFIRAEMLRIRALPYIEAARALGYRELSIIWRQALPNALPPVLIALAFGMAAAVLTESFLSFINVGLPPEQVSWGSLLRSARDAGISAWWLALFPGLAIFFTLSIFNLLGEGINKTLDPKEV</sequence>
<feature type="transmembrane region" description="Helical" evidence="7">
    <location>
        <begin position="367"/>
        <end position="392"/>
    </location>
</feature>
<evidence type="ECO:0000256" key="1">
    <source>
        <dbReference type="ARBA" id="ARBA00004651"/>
    </source>
</evidence>
<dbReference type="InterPro" id="IPR000515">
    <property type="entry name" value="MetI-like"/>
</dbReference>
<dbReference type="SUPFAM" id="SSF161098">
    <property type="entry name" value="MetI-like"/>
    <property type="match status" value="1"/>
</dbReference>
<organism evidence="9 10">
    <name type="scientific">Saprospira grandis (strain Lewin)</name>
    <dbReference type="NCBI Taxonomy" id="984262"/>
    <lineage>
        <taxon>Bacteria</taxon>
        <taxon>Pseudomonadati</taxon>
        <taxon>Bacteroidota</taxon>
        <taxon>Saprospiria</taxon>
        <taxon>Saprospirales</taxon>
        <taxon>Saprospiraceae</taxon>
        <taxon>Saprospira</taxon>
    </lineage>
</organism>
<dbReference type="EMBL" id="CP002831">
    <property type="protein sequence ID" value="AFC22754.1"/>
    <property type="molecule type" value="Genomic_DNA"/>
</dbReference>
<keyword evidence="6 7" id="KW-0472">Membrane</keyword>
<evidence type="ECO:0000256" key="5">
    <source>
        <dbReference type="ARBA" id="ARBA00022989"/>
    </source>
</evidence>
<dbReference type="InterPro" id="IPR035906">
    <property type="entry name" value="MetI-like_sf"/>
</dbReference>
<evidence type="ECO:0000256" key="2">
    <source>
        <dbReference type="ARBA" id="ARBA00022448"/>
    </source>
</evidence>
<evidence type="ECO:0000256" key="6">
    <source>
        <dbReference type="ARBA" id="ARBA00023136"/>
    </source>
</evidence>
<evidence type="ECO:0000259" key="8">
    <source>
        <dbReference type="PROSITE" id="PS50928"/>
    </source>
</evidence>
<feature type="domain" description="ABC transmembrane type-1" evidence="8">
    <location>
        <begin position="246"/>
        <end position="435"/>
    </location>
</feature>
<keyword evidence="4 7" id="KW-0812">Transmembrane</keyword>
<dbReference type="Pfam" id="PF00528">
    <property type="entry name" value="BPD_transp_1"/>
    <property type="match status" value="1"/>
</dbReference>
<keyword evidence="3" id="KW-1003">Cell membrane</keyword>
<feature type="transmembrane region" description="Helical" evidence="7">
    <location>
        <begin position="37"/>
        <end position="56"/>
    </location>
</feature>
<gene>
    <name evidence="9" type="ordered locus">SGRA_0009</name>
</gene>
<feature type="transmembrane region" description="Helical" evidence="7">
    <location>
        <begin position="412"/>
        <end position="435"/>
    </location>
</feature>
<evidence type="ECO:0000313" key="10">
    <source>
        <dbReference type="Proteomes" id="UP000007519"/>
    </source>
</evidence>